<comment type="caution">
    <text evidence="1">The sequence shown here is derived from an EMBL/GenBank/DDBJ whole genome shotgun (WGS) entry which is preliminary data.</text>
</comment>
<gene>
    <name evidence="1" type="ORF">GGR21_001870</name>
</gene>
<accession>A0A840CSV3</accession>
<organism evidence="1 2">
    <name type="scientific">Dysgonomonas hofstadii</name>
    <dbReference type="NCBI Taxonomy" id="637886"/>
    <lineage>
        <taxon>Bacteria</taxon>
        <taxon>Pseudomonadati</taxon>
        <taxon>Bacteroidota</taxon>
        <taxon>Bacteroidia</taxon>
        <taxon>Bacteroidales</taxon>
        <taxon>Dysgonomonadaceae</taxon>
        <taxon>Dysgonomonas</taxon>
    </lineage>
</organism>
<evidence type="ECO:0000313" key="1">
    <source>
        <dbReference type="EMBL" id="MBB4035975.1"/>
    </source>
</evidence>
<keyword evidence="2" id="KW-1185">Reference proteome</keyword>
<dbReference type="RefSeq" id="WP_246348040.1">
    <property type="nucleotide sequence ID" value="NZ_JACIEP010000005.1"/>
</dbReference>
<evidence type="ECO:0008006" key="3">
    <source>
        <dbReference type="Google" id="ProtNLM"/>
    </source>
</evidence>
<dbReference type="EMBL" id="JACIEP010000005">
    <property type="protein sequence ID" value="MBB4035975.1"/>
    <property type="molecule type" value="Genomic_DNA"/>
</dbReference>
<sequence length="209" mass="24395">MNQLTYFDEKGVATYREFTFKYDKNSGKLSECIINQDRGEFIASSKFTYNNPDYVAEEIKTSGKKINIKTTEQDKIHIDVNGRLTKTAFDDGKLWEEFEYDNNNNIIKYTQHSALGDNDVISTNIYNNEKSAFLNIDNIPAWFWALHMNNMRWCSDFAGKNNLKESTVVDPRFGTTVTEVTYDYDSEGYPTKQYYNGELVKEFKYKVIK</sequence>
<dbReference type="AlphaFoldDB" id="A0A840CSV3"/>
<protein>
    <recommendedName>
        <fullName evidence="3">DUF4595 domain-containing protein</fullName>
    </recommendedName>
</protein>
<dbReference type="Gene3D" id="2.180.10.10">
    <property type="entry name" value="RHS repeat-associated core"/>
    <property type="match status" value="1"/>
</dbReference>
<dbReference type="Proteomes" id="UP000555103">
    <property type="component" value="Unassembled WGS sequence"/>
</dbReference>
<evidence type="ECO:0000313" key="2">
    <source>
        <dbReference type="Proteomes" id="UP000555103"/>
    </source>
</evidence>
<name>A0A840CSV3_9BACT</name>
<reference evidence="1 2" key="1">
    <citation type="submission" date="2020-08" db="EMBL/GenBank/DDBJ databases">
        <title>Genomic Encyclopedia of Type Strains, Phase IV (KMG-IV): sequencing the most valuable type-strain genomes for metagenomic binning, comparative biology and taxonomic classification.</title>
        <authorList>
            <person name="Goeker M."/>
        </authorList>
    </citation>
    <scope>NUCLEOTIDE SEQUENCE [LARGE SCALE GENOMIC DNA]</scope>
    <source>
        <strain evidence="1 2">DSM 104969</strain>
    </source>
</reference>
<proteinExistence type="predicted"/>